<dbReference type="SUPFAM" id="SSF52540">
    <property type="entry name" value="P-loop containing nucleoside triphosphate hydrolases"/>
    <property type="match status" value="1"/>
</dbReference>
<dbReference type="PANTHER" id="PTHR32182">
    <property type="entry name" value="DNA REPLICATION AND REPAIR PROTEIN RECF"/>
    <property type="match status" value="1"/>
</dbReference>
<dbReference type="AlphaFoldDB" id="A0A366L3D1"/>
<sequence>MTIDLTIARNRIKQYYDLLYHADPLHAYLEDIQNWNNLCVDYFIVLNKQGNNYNYMKTIQSSFHEFIELVPQMTENQLESQTFIDSLLNATISEAKSAFEKLEFNLNFFRQLNYFSDNIVAIGANGSGKTSLANSLRENLNHNGLVISAQRVLFIPELDSLPSHKVAEEKWVAMNKKSRTFKDFEDFLEIKEEFGYVLGNLIAKHYKNALNYYQTSVGGQSFVNSCHSELETALKIWNTIFDYRSLELSEDLNLRVHVKNDQTYEPIKMSEGEKSSLYLICQVIQAPKDGFVIIDEPEMYLHKTVITKLWDQLEACRKDCIFIYLTHDLDFATSRTDAKKVWLKSFAYPSKWDIQEIPNNEIPESLFFELLGSRKNILFCESEKGHIDEKVFKILFPQYTIVPVESCRNVINFTKAYNKIPIVNTRAYGIIDSDYHDPEVLGRYAKYDVYSFQMAEIENIFLQEDFLKDISEKLYVDNADLERLKESVLNELEKDKIMQASKYISSRINDYFKDSHIHDGKNMKEVHANYEEFKVKIEIEAWFSERLSLIENIIISKDYSRAISIYNNKGLKKLTSRHMKIQSLTDYSLKHLASNEKAKDIIKKVFPKELL</sequence>
<dbReference type="GO" id="GO:0006302">
    <property type="term" value="P:double-strand break repair"/>
    <property type="evidence" value="ECO:0007669"/>
    <property type="project" value="TreeGrafter"/>
</dbReference>
<reference evidence="2 3" key="1">
    <citation type="submission" date="2018-07" db="EMBL/GenBank/DDBJ databases">
        <title>A draft genome of a endophytic bacteria, a new species of Pedobacter.</title>
        <authorList>
            <person name="Zhang Z.D."/>
            <person name="Chen Z.J."/>
        </authorList>
    </citation>
    <scope>NUCLEOTIDE SEQUENCE [LARGE SCALE GENOMIC DNA]</scope>
    <source>
        <strain evidence="2 3">RS10</strain>
    </source>
</reference>
<evidence type="ECO:0000313" key="3">
    <source>
        <dbReference type="Proteomes" id="UP000252081"/>
    </source>
</evidence>
<evidence type="ECO:0000259" key="1">
    <source>
        <dbReference type="Pfam" id="PF13304"/>
    </source>
</evidence>
<dbReference type="InterPro" id="IPR003959">
    <property type="entry name" value="ATPase_AAA_core"/>
</dbReference>
<dbReference type="GO" id="GO:0005524">
    <property type="term" value="F:ATP binding"/>
    <property type="evidence" value="ECO:0007669"/>
    <property type="project" value="UniProtKB-KW"/>
</dbReference>
<comment type="caution">
    <text evidence="2">The sequence shown here is derived from an EMBL/GenBank/DDBJ whole genome shotgun (WGS) entry which is preliminary data.</text>
</comment>
<keyword evidence="2" id="KW-0067">ATP-binding</keyword>
<organism evidence="2 3">
    <name type="scientific">Pedobacter miscanthi</name>
    <dbReference type="NCBI Taxonomy" id="2259170"/>
    <lineage>
        <taxon>Bacteria</taxon>
        <taxon>Pseudomonadati</taxon>
        <taxon>Bacteroidota</taxon>
        <taxon>Sphingobacteriia</taxon>
        <taxon>Sphingobacteriales</taxon>
        <taxon>Sphingobacteriaceae</taxon>
        <taxon>Pedobacter</taxon>
    </lineage>
</organism>
<dbReference type="PANTHER" id="PTHR32182:SF23">
    <property type="entry name" value="ATP BINDING PROTEIN"/>
    <property type="match status" value="1"/>
</dbReference>
<gene>
    <name evidence="2" type="ORF">DRW42_09425</name>
</gene>
<feature type="domain" description="ATPase AAA-type core" evidence="1">
    <location>
        <begin position="256"/>
        <end position="328"/>
    </location>
</feature>
<proteinExistence type="predicted"/>
<protein>
    <submittedName>
        <fullName evidence="2">ABC transporter ATP-binding protein</fullName>
    </submittedName>
</protein>
<dbReference type="Gene3D" id="3.40.50.300">
    <property type="entry name" value="P-loop containing nucleotide triphosphate hydrolases"/>
    <property type="match status" value="1"/>
</dbReference>
<keyword evidence="2" id="KW-0547">Nucleotide-binding</keyword>
<dbReference type="EMBL" id="QNQU01000007">
    <property type="protein sequence ID" value="RBQ07814.1"/>
    <property type="molecule type" value="Genomic_DNA"/>
</dbReference>
<evidence type="ECO:0000313" key="2">
    <source>
        <dbReference type="EMBL" id="RBQ07814.1"/>
    </source>
</evidence>
<accession>A0A366L3D1</accession>
<keyword evidence="3" id="KW-1185">Reference proteome</keyword>
<dbReference type="GO" id="GO:0000731">
    <property type="term" value="P:DNA synthesis involved in DNA repair"/>
    <property type="evidence" value="ECO:0007669"/>
    <property type="project" value="TreeGrafter"/>
</dbReference>
<dbReference type="RefSeq" id="WP_113948574.1">
    <property type="nucleotide sequence ID" value="NZ_QNQU01000007.1"/>
</dbReference>
<dbReference type="OrthoDB" id="9815944at2"/>
<name>A0A366L3D1_9SPHI</name>
<dbReference type="Pfam" id="PF13304">
    <property type="entry name" value="AAA_21"/>
    <property type="match status" value="1"/>
</dbReference>
<dbReference type="Proteomes" id="UP000252081">
    <property type="component" value="Unassembled WGS sequence"/>
</dbReference>
<dbReference type="InterPro" id="IPR027417">
    <property type="entry name" value="P-loop_NTPase"/>
</dbReference>